<evidence type="ECO:0000256" key="6">
    <source>
        <dbReference type="ARBA" id="ARBA00023136"/>
    </source>
</evidence>
<dbReference type="STRING" id="51642.NSMM_370135"/>
<keyword evidence="4 7" id="KW-0812">Transmembrane</keyword>
<keyword evidence="5 7" id="KW-1133">Transmembrane helix</keyword>
<comment type="subcellular location">
    <subcellularLocation>
        <location evidence="1">Cell membrane</location>
        <topology evidence="1">Multi-pass membrane protein</topology>
    </subcellularLocation>
</comment>
<dbReference type="GO" id="GO:0005886">
    <property type="term" value="C:plasma membrane"/>
    <property type="evidence" value="ECO:0007669"/>
    <property type="project" value="UniProtKB-SubCell"/>
</dbReference>
<accession>A0A1G5SDS3</accession>
<feature type="transmembrane region" description="Helical" evidence="7">
    <location>
        <begin position="59"/>
        <end position="83"/>
    </location>
</feature>
<dbReference type="OrthoDB" id="9807187at2"/>
<evidence type="ECO:0000256" key="5">
    <source>
        <dbReference type="ARBA" id="ARBA00022989"/>
    </source>
</evidence>
<protein>
    <submittedName>
        <fullName evidence="8">Cation antiporter</fullName>
    </submittedName>
</protein>
<dbReference type="PANTHER" id="PTHR34584">
    <property type="entry name" value="NA(+)/H(+) ANTIPORTER SUBUNIT E1"/>
    <property type="match status" value="1"/>
</dbReference>
<keyword evidence="9" id="KW-1185">Reference proteome</keyword>
<comment type="similarity">
    <text evidence="2">Belongs to the CPA3 antiporters (TC 2.A.63) subunit E family.</text>
</comment>
<dbReference type="PANTHER" id="PTHR34584:SF1">
    <property type="entry name" value="NA(+)_H(+) ANTIPORTER SUBUNIT E1"/>
    <property type="match status" value="1"/>
</dbReference>
<gene>
    <name evidence="8" type="ORF">NSMM_370135</name>
</gene>
<evidence type="ECO:0000313" key="9">
    <source>
        <dbReference type="Proteomes" id="UP000198729"/>
    </source>
</evidence>
<dbReference type="EMBL" id="FMWO01000044">
    <property type="protein sequence ID" value="SCZ85356.1"/>
    <property type="molecule type" value="Genomic_DNA"/>
</dbReference>
<dbReference type="RefSeq" id="WP_090285535.1">
    <property type="nucleotide sequence ID" value="NZ_FMWO01000044.1"/>
</dbReference>
<evidence type="ECO:0000256" key="4">
    <source>
        <dbReference type="ARBA" id="ARBA00022692"/>
    </source>
</evidence>
<evidence type="ECO:0000313" key="8">
    <source>
        <dbReference type="EMBL" id="SCZ85356.1"/>
    </source>
</evidence>
<feature type="transmembrane region" description="Helical" evidence="7">
    <location>
        <begin position="12"/>
        <end position="39"/>
    </location>
</feature>
<dbReference type="GO" id="GO:0008324">
    <property type="term" value="F:monoatomic cation transmembrane transporter activity"/>
    <property type="evidence" value="ECO:0007669"/>
    <property type="project" value="InterPro"/>
</dbReference>
<sequence>MRQLLPHPLLTPILAILWLLLVNSIESGQIVLGLFLGWLLPKLTIQFWPEQIRIYRPLLLLKFLGIFLLDIILANFTVARLILGSPQSLRPLFVTIPLDVQSGLAISFLANVISLTPGTVSSRVSPDHRYLLVHALNETDPAALIATIKSRYEAPLKEIFEK</sequence>
<evidence type="ECO:0000256" key="7">
    <source>
        <dbReference type="SAM" id="Phobius"/>
    </source>
</evidence>
<dbReference type="Proteomes" id="UP000198729">
    <property type="component" value="Unassembled WGS sequence"/>
</dbReference>
<evidence type="ECO:0000256" key="2">
    <source>
        <dbReference type="ARBA" id="ARBA00006228"/>
    </source>
</evidence>
<keyword evidence="3" id="KW-1003">Cell membrane</keyword>
<name>A0A1G5SDS3_9PROT</name>
<evidence type="ECO:0000256" key="1">
    <source>
        <dbReference type="ARBA" id="ARBA00004651"/>
    </source>
</evidence>
<dbReference type="AlphaFoldDB" id="A0A1G5SDS3"/>
<dbReference type="Pfam" id="PF01899">
    <property type="entry name" value="MNHE"/>
    <property type="match status" value="1"/>
</dbReference>
<dbReference type="InterPro" id="IPR002758">
    <property type="entry name" value="Cation_antiport_E"/>
</dbReference>
<evidence type="ECO:0000256" key="3">
    <source>
        <dbReference type="ARBA" id="ARBA00022475"/>
    </source>
</evidence>
<dbReference type="NCBIfam" id="NF006518">
    <property type="entry name" value="PRK08965.1-2"/>
    <property type="match status" value="1"/>
</dbReference>
<keyword evidence="6 7" id="KW-0472">Membrane</keyword>
<proteinExistence type="inferred from homology"/>
<organism evidence="8 9">
    <name type="scientific">Nitrosomonas mobilis</name>
    <dbReference type="NCBI Taxonomy" id="51642"/>
    <lineage>
        <taxon>Bacteria</taxon>
        <taxon>Pseudomonadati</taxon>
        <taxon>Pseudomonadota</taxon>
        <taxon>Betaproteobacteria</taxon>
        <taxon>Nitrosomonadales</taxon>
        <taxon>Nitrosomonadaceae</taxon>
        <taxon>Nitrosomonas</taxon>
    </lineage>
</organism>
<reference evidence="8 9" key="1">
    <citation type="submission" date="2016-10" db="EMBL/GenBank/DDBJ databases">
        <authorList>
            <person name="de Groot N.N."/>
        </authorList>
    </citation>
    <scope>NUCLEOTIDE SEQUENCE [LARGE SCALE GENOMIC DNA]</scope>
    <source>
        <strain evidence="8">1</strain>
    </source>
</reference>
<dbReference type="PIRSF" id="PIRSF019239">
    <property type="entry name" value="MrpE"/>
    <property type="match status" value="1"/>
</dbReference>